<name>A0A1I3MWZ6_9SPHI</name>
<protein>
    <submittedName>
        <fullName evidence="1">Uncharacterized protein</fullName>
    </submittedName>
</protein>
<dbReference type="RefSeq" id="WP_143072931.1">
    <property type="nucleotide sequence ID" value="NZ_FOQO01000007.1"/>
</dbReference>
<accession>A0A1I3MWZ6</accession>
<organism evidence="1 2">
    <name type="scientific">Parapedobacter indicus</name>
    <dbReference type="NCBI Taxonomy" id="1477437"/>
    <lineage>
        <taxon>Bacteria</taxon>
        <taxon>Pseudomonadati</taxon>
        <taxon>Bacteroidota</taxon>
        <taxon>Sphingobacteriia</taxon>
        <taxon>Sphingobacteriales</taxon>
        <taxon>Sphingobacteriaceae</taxon>
        <taxon>Parapedobacter</taxon>
    </lineage>
</organism>
<dbReference type="AlphaFoldDB" id="A0A1I3MWZ6"/>
<evidence type="ECO:0000313" key="1">
    <source>
        <dbReference type="EMBL" id="SFJ01533.1"/>
    </source>
</evidence>
<proteinExistence type="predicted"/>
<evidence type="ECO:0000313" key="2">
    <source>
        <dbReference type="Proteomes" id="UP000198670"/>
    </source>
</evidence>
<reference evidence="1 2" key="1">
    <citation type="submission" date="2016-10" db="EMBL/GenBank/DDBJ databases">
        <authorList>
            <person name="de Groot N.N."/>
        </authorList>
    </citation>
    <scope>NUCLEOTIDE SEQUENCE [LARGE SCALE GENOMIC DNA]</scope>
    <source>
        <strain evidence="1 2">RK1</strain>
    </source>
</reference>
<sequence length="59" mass="6756">MKKFISNVSPFLLLVIPLFVILLWVAGQTGREVIQERIQLNASFISLPDTGVFKVLLWR</sequence>
<dbReference type="STRING" id="1477437.SAMN05444682_10725"/>
<dbReference type="Proteomes" id="UP000198670">
    <property type="component" value="Unassembled WGS sequence"/>
</dbReference>
<keyword evidence="2" id="KW-1185">Reference proteome</keyword>
<dbReference type="OrthoDB" id="798772at2"/>
<gene>
    <name evidence="1" type="ORF">SAMN05444682_10725</name>
</gene>
<dbReference type="EMBL" id="FOQO01000007">
    <property type="protein sequence ID" value="SFJ01533.1"/>
    <property type="molecule type" value="Genomic_DNA"/>
</dbReference>